<sequence length="429" mass="47028">MNRLKKFWVIFLSFLPFTAGAAAPLIVGTIAGLGVIAGFSIYRTAAPVNMADALNFFSSCWSCQMFADIISTLSGLLPRVYSAIGTVIVPFSAGLMAVWFAWKLFSGFLNAKIEEPWSIVSDFGVKFIKLAFVAALIAIPLPRLITSIAIEPIFNVGLSLNRAVAGNDEFASCVVATAVADPTAASVASAESGAFSPRLRHNLTCEIANVHQMTGLGMTIGWTMLNMAFNEEYMHHILWGVPIFPNVPIFFVGLLILVLFFAAMLPVPLYFLEVLVKLSLDLVMLPFMLMSWLFKGWPIFPNGGQTIKGMIDDVIKATAGIAMVGVFLTFSIMFLNAVFGQWDGADRLALALSENDSTILMDGLMMRNDSIITILLMGIFIAMFMTMIPALVKTLFANVKIPEDFYNTAKKDVNIMWGNLKKWYASLKK</sequence>
<feature type="transmembrane region" description="Helical" evidence="1">
    <location>
        <begin position="127"/>
        <end position="145"/>
    </location>
</feature>
<feature type="transmembrane region" description="Helical" evidence="1">
    <location>
        <begin position="371"/>
        <end position="392"/>
    </location>
</feature>
<reference evidence="2" key="2">
    <citation type="journal article" date="2021" name="PeerJ">
        <title>Extensive microbial diversity within the chicken gut microbiome revealed by metagenomics and culture.</title>
        <authorList>
            <person name="Gilroy R."/>
            <person name="Ravi A."/>
            <person name="Getino M."/>
            <person name="Pursley I."/>
            <person name="Horton D.L."/>
            <person name="Alikhan N.F."/>
            <person name="Baker D."/>
            <person name="Gharbi K."/>
            <person name="Hall N."/>
            <person name="Watson M."/>
            <person name="Adriaenssens E.M."/>
            <person name="Foster-Nyarko E."/>
            <person name="Jarju S."/>
            <person name="Secka A."/>
            <person name="Antonio M."/>
            <person name="Oren A."/>
            <person name="Chaudhuri R.R."/>
            <person name="La Ragione R."/>
            <person name="Hildebrand F."/>
            <person name="Pallen M.J."/>
        </authorList>
    </citation>
    <scope>NUCLEOTIDE SEQUENCE</scope>
    <source>
        <strain evidence="2">CHK136-897</strain>
    </source>
</reference>
<accession>A0A9D1MS55</accession>
<keyword evidence="1" id="KW-0472">Membrane</keyword>
<feature type="transmembrane region" description="Helical" evidence="1">
    <location>
        <begin position="80"/>
        <end position="102"/>
    </location>
</feature>
<dbReference type="Proteomes" id="UP000824142">
    <property type="component" value="Unassembled WGS sequence"/>
</dbReference>
<gene>
    <name evidence="2" type="ORF">IAC63_01745</name>
</gene>
<feature type="transmembrane region" description="Helical" evidence="1">
    <location>
        <begin position="7"/>
        <end position="33"/>
    </location>
</feature>
<keyword evidence="1" id="KW-0812">Transmembrane</keyword>
<protein>
    <submittedName>
        <fullName evidence="2">Uncharacterized protein</fullName>
    </submittedName>
</protein>
<dbReference type="AlphaFoldDB" id="A0A9D1MS55"/>
<organism evidence="2 3">
    <name type="scientific">Candidatus Enterousia avicola</name>
    <dbReference type="NCBI Taxonomy" id="2840787"/>
    <lineage>
        <taxon>Bacteria</taxon>
        <taxon>Pseudomonadati</taxon>
        <taxon>Pseudomonadota</taxon>
        <taxon>Alphaproteobacteria</taxon>
        <taxon>Candidatus Enterousia</taxon>
    </lineage>
</organism>
<proteinExistence type="predicted"/>
<reference evidence="2" key="1">
    <citation type="submission" date="2020-10" db="EMBL/GenBank/DDBJ databases">
        <authorList>
            <person name="Gilroy R."/>
        </authorList>
    </citation>
    <scope>NUCLEOTIDE SEQUENCE</scope>
    <source>
        <strain evidence="2">CHK136-897</strain>
    </source>
</reference>
<evidence type="ECO:0000313" key="2">
    <source>
        <dbReference type="EMBL" id="HIU65343.1"/>
    </source>
</evidence>
<evidence type="ECO:0000313" key="3">
    <source>
        <dbReference type="Proteomes" id="UP000824142"/>
    </source>
</evidence>
<comment type="caution">
    <text evidence="2">The sequence shown here is derived from an EMBL/GenBank/DDBJ whole genome shotgun (WGS) entry which is preliminary data.</text>
</comment>
<keyword evidence="1" id="KW-1133">Transmembrane helix</keyword>
<feature type="transmembrane region" description="Helical" evidence="1">
    <location>
        <begin position="237"/>
        <end position="262"/>
    </location>
</feature>
<feature type="transmembrane region" description="Helical" evidence="1">
    <location>
        <begin position="314"/>
        <end position="339"/>
    </location>
</feature>
<evidence type="ECO:0000256" key="1">
    <source>
        <dbReference type="SAM" id="Phobius"/>
    </source>
</evidence>
<name>A0A9D1MS55_9PROT</name>
<dbReference type="EMBL" id="DVNO01000012">
    <property type="protein sequence ID" value="HIU65343.1"/>
    <property type="molecule type" value="Genomic_DNA"/>
</dbReference>
<feature type="transmembrane region" description="Helical" evidence="1">
    <location>
        <begin position="274"/>
        <end position="294"/>
    </location>
</feature>